<name>A0A285NC36_NATPI</name>
<feature type="region of interest" description="Disordered" evidence="13">
    <location>
        <begin position="735"/>
        <end position="800"/>
    </location>
</feature>
<keyword evidence="11 14" id="KW-0472">Membrane</keyword>
<dbReference type="InterPro" id="IPR026371">
    <property type="entry name" value="PGF_CTERM"/>
</dbReference>
<dbReference type="AlphaFoldDB" id="A0A285NC36"/>
<keyword evidence="9" id="KW-0732">Signal</keyword>
<comment type="similarity">
    <text evidence="3">Belongs to the halobacterial S-layer protein family.</text>
</comment>
<evidence type="ECO:0000256" key="4">
    <source>
        <dbReference type="ARBA" id="ARBA00022475"/>
    </source>
</evidence>
<evidence type="ECO:0000256" key="12">
    <source>
        <dbReference type="ARBA" id="ARBA00023180"/>
    </source>
</evidence>
<evidence type="ECO:0000256" key="11">
    <source>
        <dbReference type="ARBA" id="ARBA00023136"/>
    </source>
</evidence>
<evidence type="ECO:0000259" key="15">
    <source>
        <dbReference type="Pfam" id="PF18204"/>
    </source>
</evidence>
<sequence length="822" mass="85474">MTDNNSYREKGRAVFLAAMMVLSVVAGSAALVGTAAANHDGNSNAVDKASLQDETVYQGETLNVSGFESGEAVQLYSGVEGASERIDVLRASENGHVTIDTTDASGFHYLQTGSGDSANVYGEFYVETPEVTFEFQSSSIETDEQATLQWTGTNLPDDLANGAEFRISSSSFSGSELADLTGGEETDDGNAAIVSGNPADTWSLDLSTVGNYTFDIESVETTASDSASIEVTEQTPDTIEFGQDQYEGQVGNEVSFSFTAQGIDNPVYIKVGDVEDVNYEQHLEVTNLDEVGDEEITVTLNTYNGDYEITSDNGAGLNVIDNANTQDVPGALGPTGYELSIATEYGDGDYSTQTEQDVGYLTLNERTSFSEASMSTWTAPSDSVNNAEDLQDATLTETSTIANGDEMLVQVNAESVYGFVEQGDQIGHAGEGVPGMQLKLSQDVSGPNRPDATNVWATFGEGDDQDFNHKGTLSATVLSADQQNGTFIIHLASDEGEALPSSADLSTTIEMGANNNFVDNWDDDLESISGEFSIEQRTLSWGDSADEVAASADATVSGTTNVAPGTTIDTRARAPGTFVERDTPTVMAGDDANTFTASFDLSGETTGTEFELRAEDNNDAENTATLDATLVESTDGGSDAETMVSFGSTSYDVTKNDTAEVMIDVTAGADGLNTSVPLMVNGNSVASQDVSLDAEGTTTLTFEVNTSSDSYPVGEHELSTSVDNASASAAFVIAESDDGSGSDDSGSDDSGSDDSGSDDSGSDDSGSDDSGSDDSGSDDSGSDDSSGDSSGDSGSSGQPGFGIAVAILSLLGAAMLALRKRE</sequence>
<evidence type="ECO:0000256" key="2">
    <source>
        <dbReference type="ARBA" id="ARBA00004237"/>
    </source>
</evidence>
<feature type="compositionally biased region" description="Low complexity" evidence="13">
    <location>
        <begin position="787"/>
        <end position="796"/>
    </location>
</feature>
<keyword evidence="12" id="KW-0325">Glycoprotein</keyword>
<dbReference type="Pfam" id="PF18204">
    <property type="entry name" value="PGF-CTERM"/>
    <property type="match status" value="1"/>
</dbReference>
<keyword evidence="4" id="KW-1003">Cell membrane</keyword>
<evidence type="ECO:0000313" key="17">
    <source>
        <dbReference type="Proteomes" id="UP000219453"/>
    </source>
</evidence>
<evidence type="ECO:0000256" key="8">
    <source>
        <dbReference type="ARBA" id="ARBA00022692"/>
    </source>
</evidence>
<keyword evidence="6" id="KW-0964">Secreted</keyword>
<comment type="subcellular location">
    <subcellularLocation>
        <location evidence="1">Cell membrane</location>
    </subcellularLocation>
    <subcellularLocation>
        <location evidence="2">Secreted</location>
        <location evidence="2">Cell wall</location>
        <location evidence="2">S-layer</location>
    </subcellularLocation>
</comment>
<reference evidence="16 17" key="1">
    <citation type="submission" date="2017-09" db="EMBL/GenBank/DDBJ databases">
        <authorList>
            <person name="Ehlers B."/>
            <person name="Leendertz F.H."/>
        </authorList>
    </citation>
    <scope>NUCLEOTIDE SEQUENCE [LARGE SCALE GENOMIC DNA]</scope>
    <source>
        <strain evidence="16 17">DSM 27208</strain>
    </source>
</reference>
<evidence type="ECO:0000256" key="7">
    <source>
        <dbReference type="ARBA" id="ARBA00022601"/>
    </source>
</evidence>
<dbReference type="EMBL" id="OBEJ01000001">
    <property type="protein sequence ID" value="SNZ05516.1"/>
    <property type="molecule type" value="Genomic_DNA"/>
</dbReference>
<keyword evidence="17" id="KW-1185">Reference proteome</keyword>
<feature type="transmembrane region" description="Helical" evidence="14">
    <location>
        <begin position="800"/>
        <end position="818"/>
    </location>
</feature>
<evidence type="ECO:0000256" key="3">
    <source>
        <dbReference type="ARBA" id="ARBA00009327"/>
    </source>
</evidence>
<keyword evidence="5" id="KW-0134">Cell wall</keyword>
<dbReference type="GO" id="GO:0005886">
    <property type="term" value="C:plasma membrane"/>
    <property type="evidence" value="ECO:0007669"/>
    <property type="project" value="UniProtKB-SubCell"/>
</dbReference>
<proteinExistence type="inferred from homology"/>
<feature type="domain" description="PGF-CTERM archaeal protein-sorting signal" evidence="15">
    <location>
        <begin position="798"/>
        <end position="820"/>
    </location>
</feature>
<evidence type="ECO:0000256" key="10">
    <source>
        <dbReference type="ARBA" id="ARBA00022989"/>
    </source>
</evidence>
<keyword evidence="10 14" id="KW-1133">Transmembrane helix</keyword>
<dbReference type="NCBIfam" id="TIGR04126">
    <property type="entry name" value="PGF_CTERM"/>
    <property type="match status" value="1"/>
</dbReference>
<evidence type="ECO:0000313" key="16">
    <source>
        <dbReference type="EMBL" id="SNZ05516.1"/>
    </source>
</evidence>
<feature type="compositionally biased region" description="Acidic residues" evidence="13">
    <location>
        <begin position="735"/>
        <end position="786"/>
    </location>
</feature>
<evidence type="ECO:0000256" key="5">
    <source>
        <dbReference type="ARBA" id="ARBA00022512"/>
    </source>
</evidence>
<dbReference type="Proteomes" id="UP000219453">
    <property type="component" value="Unassembled WGS sequence"/>
</dbReference>
<dbReference type="GO" id="GO:0030115">
    <property type="term" value="C:S-layer"/>
    <property type="evidence" value="ECO:0007669"/>
    <property type="project" value="UniProtKB-SubCell"/>
</dbReference>
<accession>A0A285NC36</accession>
<evidence type="ECO:0000256" key="9">
    <source>
        <dbReference type="ARBA" id="ARBA00022729"/>
    </source>
</evidence>
<gene>
    <name evidence="16" type="ORF">SAMN06269185_0880</name>
</gene>
<evidence type="ECO:0000256" key="6">
    <source>
        <dbReference type="ARBA" id="ARBA00022525"/>
    </source>
</evidence>
<evidence type="ECO:0000256" key="1">
    <source>
        <dbReference type="ARBA" id="ARBA00004236"/>
    </source>
</evidence>
<dbReference type="NCBIfam" id="TIGR04207">
    <property type="entry name" value="halo_sig_pep"/>
    <property type="match status" value="1"/>
</dbReference>
<protein>
    <submittedName>
        <fullName evidence="16">PGF-CTERM protein/surface glycoprotein</fullName>
    </submittedName>
</protein>
<keyword evidence="8 14" id="KW-0812">Transmembrane</keyword>
<keyword evidence="7" id="KW-0701">S-layer</keyword>
<dbReference type="NCBIfam" id="NF045517">
    <property type="entry name" value="halo_surf_dom"/>
    <property type="match status" value="1"/>
</dbReference>
<evidence type="ECO:0000256" key="14">
    <source>
        <dbReference type="SAM" id="Phobius"/>
    </source>
</evidence>
<evidence type="ECO:0000256" key="13">
    <source>
        <dbReference type="SAM" id="MobiDB-lite"/>
    </source>
</evidence>
<dbReference type="InterPro" id="IPR026452">
    <property type="entry name" value="Surf_glycop_sig_pep"/>
</dbReference>
<organism evidence="16 17">
    <name type="scientific">Natronoarchaeum philippinense</name>
    <dbReference type="NCBI Taxonomy" id="558529"/>
    <lineage>
        <taxon>Archaea</taxon>
        <taxon>Methanobacteriati</taxon>
        <taxon>Methanobacteriota</taxon>
        <taxon>Stenosarchaea group</taxon>
        <taxon>Halobacteria</taxon>
        <taxon>Halobacteriales</taxon>
        <taxon>Natronoarchaeaceae</taxon>
    </lineage>
</organism>